<accession>A0A2R6PFM6</accession>
<dbReference type="Gramene" id="PSR90188">
    <property type="protein sequence ID" value="PSR90188"/>
    <property type="gene ID" value="CEY00_Acc30386"/>
</dbReference>
<reference evidence="2 3" key="1">
    <citation type="submission" date="2017-07" db="EMBL/GenBank/DDBJ databases">
        <title>An improved, manually edited Actinidia chinensis var. chinensis (kiwifruit) genome highlights the challenges associated with draft genomes and gene prediction in plants.</title>
        <authorList>
            <person name="Pilkington S."/>
            <person name="Crowhurst R."/>
            <person name="Hilario E."/>
            <person name="Nardozza S."/>
            <person name="Fraser L."/>
            <person name="Peng Y."/>
            <person name="Gunaseelan K."/>
            <person name="Simpson R."/>
            <person name="Tahir J."/>
            <person name="Deroles S."/>
            <person name="Templeton K."/>
            <person name="Luo Z."/>
            <person name="Davy M."/>
            <person name="Cheng C."/>
            <person name="Mcneilage M."/>
            <person name="Scaglione D."/>
            <person name="Liu Y."/>
            <person name="Zhang Q."/>
            <person name="Datson P."/>
            <person name="De Silva N."/>
            <person name="Gardiner S."/>
            <person name="Bassett H."/>
            <person name="Chagne D."/>
            <person name="Mccallum J."/>
            <person name="Dzierzon H."/>
            <person name="Deng C."/>
            <person name="Wang Y.-Y."/>
            <person name="Barron N."/>
            <person name="Manako K."/>
            <person name="Bowen J."/>
            <person name="Foster T."/>
            <person name="Erridge Z."/>
            <person name="Tiffin H."/>
            <person name="Waite C."/>
            <person name="Davies K."/>
            <person name="Grierson E."/>
            <person name="Laing W."/>
            <person name="Kirk R."/>
            <person name="Chen X."/>
            <person name="Wood M."/>
            <person name="Montefiori M."/>
            <person name="Brummell D."/>
            <person name="Schwinn K."/>
            <person name="Catanach A."/>
            <person name="Fullerton C."/>
            <person name="Li D."/>
            <person name="Meiyalaghan S."/>
            <person name="Nieuwenhuizen N."/>
            <person name="Read N."/>
            <person name="Prakash R."/>
            <person name="Hunter D."/>
            <person name="Zhang H."/>
            <person name="Mckenzie M."/>
            <person name="Knabel M."/>
            <person name="Harris A."/>
            <person name="Allan A."/>
            <person name="Chen A."/>
            <person name="Janssen B."/>
            <person name="Plunkett B."/>
            <person name="Dwamena C."/>
            <person name="Voogd C."/>
            <person name="Leif D."/>
            <person name="Lafferty D."/>
            <person name="Souleyre E."/>
            <person name="Varkonyi-Gasic E."/>
            <person name="Gambi F."/>
            <person name="Hanley J."/>
            <person name="Yao J.-L."/>
            <person name="Cheung J."/>
            <person name="David K."/>
            <person name="Warren B."/>
            <person name="Marsh K."/>
            <person name="Snowden K."/>
            <person name="Lin-Wang K."/>
            <person name="Brian L."/>
            <person name="Martinez-Sanchez M."/>
            <person name="Wang M."/>
            <person name="Ileperuma N."/>
            <person name="Macnee N."/>
            <person name="Campin R."/>
            <person name="Mcatee P."/>
            <person name="Drummond R."/>
            <person name="Espley R."/>
            <person name="Ireland H."/>
            <person name="Wu R."/>
            <person name="Atkinson R."/>
            <person name="Karunairetnam S."/>
            <person name="Bulley S."/>
            <person name="Chunkath S."/>
            <person name="Hanley Z."/>
            <person name="Storey R."/>
            <person name="Thrimawithana A."/>
            <person name="Thomson S."/>
            <person name="David C."/>
            <person name="Testolin R."/>
        </authorList>
    </citation>
    <scope>NUCLEOTIDE SEQUENCE [LARGE SCALE GENOMIC DNA]</scope>
    <source>
        <strain evidence="3">cv. Red5</strain>
        <tissue evidence="2">Young leaf</tissue>
    </source>
</reference>
<name>A0A2R6PFM6_ACTCC</name>
<dbReference type="GO" id="GO:0009535">
    <property type="term" value="C:chloroplast thylakoid membrane"/>
    <property type="evidence" value="ECO:0007669"/>
    <property type="project" value="TreeGrafter"/>
</dbReference>
<protein>
    <submittedName>
        <fullName evidence="2">Chromosome partition protein like</fullName>
    </submittedName>
</protein>
<dbReference type="PANTHER" id="PTHR37716:SF1">
    <property type="entry name" value="OS07G0568900 PROTEIN"/>
    <property type="match status" value="1"/>
</dbReference>
<feature type="transmembrane region" description="Helical" evidence="1">
    <location>
        <begin position="104"/>
        <end position="127"/>
    </location>
</feature>
<dbReference type="InParanoid" id="A0A2R6PFM6"/>
<dbReference type="PANTHER" id="PTHR37716">
    <property type="entry name" value="OS07G0568900 PROTEIN"/>
    <property type="match status" value="1"/>
</dbReference>
<keyword evidence="1" id="KW-0472">Membrane</keyword>
<reference evidence="3" key="2">
    <citation type="journal article" date="2018" name="BMC Genomics">
        <title>A manually annotated Actinidia chinensis var. chinensis (kiwifruit) genome highlights the challenges associated with draft genomes and gene prediction in plants.</title>
        <authorList>
            <person name="Pilkington S.M."/>
            <person name="Crowhurst R."/>
            <person name="Hilario E."/>
            <person name="Nardozza S."/>
            <person name="Fraser L."/>
            <person name="Peng Y."/>
            <person name="Gunaseelan K."/>
            <person name="Simpson R."/>
            <person name="Tahir J."/>
            <person name="Deroles S.C."/>
            <person name="Templeton K."/>
            <person name="Luo Z."/>
            <person name="Davy M."/>
            <person name="Cheng C."/>
            <person name="McNeilage M."/>
            <person name="Scaglione D."/>
            <person name="Liu Y."/>
            <person name="Zhang Q."/>
            <person name="Datson P."/>
            <person name="De Silva N."/>
            <person name="Gardiner S.E."/>
            <person name="Bassett H."/>
            <person name="Chagne D."/>
            <person name="McCallum J."/>
            <person name="Dzierzon H."/>
            <person name="Deng C."/>
            <person name="Wang Y.Y."/>
            <person name="Barron L."/>
            <person name="Manako K."/>
            <person name="Bowen J."/>
            <person name="Foster T.M."/>
            <person name="Erridge Z.A."/>
            <person name="Tiffin H."/>
            <person name="Waite C.N."/>
            <person name="Davies K.M."/>
            <person name="Grierson E.P."/>
            <person name="Laing W.A."/>
            <person name="Kirk R."/>
            <person name="Chen X."/>
            <person name="Wood M."/>
            <person name="Montefiori M."/>
            <person name="Brummell D.A."/>
            <person name="Schwinn K.E."/>
            <person name="Catanach A."/>
            <person name="Fullerton C."/>
            <person name="Li D."/>
            <person name="Meiyalaghan S."/>
            <person name="Nieuwenhuizen N."/>
            <person name="Read N."/>
            <person name="Prakash R."/>
            <person name="Hunter D."/>
            <person name="Zhang H."/>
            <person name="McKenzie M."/>
            <person name="Knabel M."/>
            <person name="Harris A."/>
            <person name="Allan A.C."/>
            <person name="Gleave A."/>
            <person name="Chen A."/>
            <person name="Janssen B.J."/>
            <person name="Plunkett B."/>
            <person name="Ampomah-Dwamena C."/>
            <person name="Voogd C."/>
            <person name="Leif D."/>
            <person name="Lafferty D."/>
            <person name="Souleyre E.J.F."/>
            <person name="Varkonyi-Gasic E."/>
            <person name="Gambi F."/>
            <person name="Hanley J."/>
            <person name="Yao J.L."/>
            <person name="Cheung J."/>
            <person name="David K.M."/>
            <person name="Warren B."/>
            <person name="Marsh K."/>
            <person name="Snowden K.C."/>
            <person name="Lin-Wang K."/>
            <person name="Brian L."/>
            <person name="Martinez-Sanchez M."/>
            <person name="Wang M."/>
            <person name="Ileperuma N."/>
            <person name="Macnee N."/>
            <person name="Campin R."/>
            <person name="McAtee P."/>
            <person name="Drummond R.S.M."/>
            <person name="Espley R.V."/>
            <person name="Ireland H.S."/>
            <person name="Wu R."/>
            <person name="Atkinson R.G."/>
            <person name="Karunairetnam S."/>
            <person name="Bulley S."/>
            <person name="Chunkath S."/>
            <person name="Hanley Z."/>
            <person name="Storey R."/>
            <person name="Thrimawithana A.H."/>
            <person name="Thomson S."/>
            <person name="David C."/>
            <person name="Testolin R."/>
            <person name="Huang H."/>
            <person name="Hellens R.P."/>
            <person name="Schaffer R.J."/>
        </authorList>
    </citation>
    <scope>NUCLEOTIDE SEQUENCE [LARGE SCALE GENOMIC DNA]</scope>
    <source>
        <strain evidence="3">cv. Red5</strain>
    </source>
</reference>
<dbReference type="FunCoup" id="A0A2R6PFM6">
    <property type="interactions" value="1308"/>
</dbReference>
<keyword evidence="1" id="KW-1133">Transmembrane helix</keyword>
<dbReference type="OrthoDB" id="780445at2759"/>
<gene>
    <name evidence="2" type="ORF">CEY00_Acc30386</name>
</gene>
<dbReference type="AlphaFoldDB" id="A0A2R6PFM6"/>
<dbReference type="EMBL" id="NKQK01000026">
    <property type="protein sequence ID" value="PSR90188.1"/>
    <property type="molecule type" value="Genomic_DNA"/>
</dbReference>
<evidence type="ECO:0000313" key="2">
    <source>
        <dbReference type="EMBL" id="PSR90188.1"/>
    </source>
</evidence>
<comment type="caution">
    <text evidence="2">The sequence shown here is derived from an EMBL/GenBank/DDBJ whole genome shotgun (WGS) entry which is preliminary data.</text>
</comment>
<proteinExistence type="predicted"/>
<sequence>MLLLQQFLSPPTHTLRAPSFSLISNPVIPICRKRGINFRSRRAVERESEFEVDPDKAREALKQLDQQFESLSQKKVNPPKIRAPDLDRERGQMREQLPEFSESFFAYFAFSLFMFTIFYNIFFLTVIKPSVDGPQPVEDTTIRRAMLLSQLPSMPEVSSLRLL</sequence>
<evidence type="ECO:0000313" key="3">
    <source>
        <dbReference type="Proteomes" id="UP000241394"/>
    </source>
</evidence>
<dbReference type="OMA" id="INFRSRR"/>
<organism evidence="2 3">
    <name type="scientific">Actinidia chinensis var. chinensis</name>
    <name type="common">Chinese soft-hair kiwi</name>
    <dbReference type="NCBI Taxonomy" id="1590841"/>
    <lineage>
        <taxon>Eukaryota</taxon>
        <taxon>Viridiplantae</taxon>
        <taxon>Streptophyta</taxon>
        <taxon>Embryophyta</taxon>
        <taxon>Tracheophyta</taxon>
        <taxon>Spermatophyta</taxon>
        <taxon>Magnoliopsida</taxon>
        <taxon>eudicotyledons</taxon>
        <taxon>Gunneridae</taxon>
        <taxon>Pentapetalae</taxon>
        <taxon>asterids</taxon>
        <taxon>Ericales</taxon>
        <taxon>Actinidiaceae</taxon>
        <taxon>Actinidia</taxon>
    </lineage>
</organism>
<keyword evidence="1" id="KW-0812">Transmembrane</keyword>
<evidence type="ECO:0000256" key="1">
    <source>
        <dbReference type="SAM" id="Phobius"/>
    </source>
</evidence>
<keyword evidence="3" id="KW-1185">Reference proteome</keyword>
<dbReference type="Proteomes" id="UP000241394">
    <property type="component" value="Chromosome LG26"/>
</dbReference>